<gene>
    <name evidence="2" type="ORF">DILT_LOCUS8655</name>
</gene>
<keyword evidence="1" id="KW-1133">Transmembrane helix</keyword>
<dbReference type="AlphaFoldDB" id="A0A3P7L8D8"/>
<sequence length="223" mass="25316">MCSVRSTCTRCALFFSKRRNASILGAIIILQLVLFQLAYYFYSRSSQAELTVMQAQLDLKLFQPVRKESDYVVVGNRSQQQQQQQPQQQQQQSHLLHSPSRYFCGLPVPKGVEGPENLQGDIAFLGAIVILKGGVSPYWSKHPGFNWTIDGSPDFLLDFSVFSSVICTGKLLGFTKDNKLSRFLTFLQVSMPQYLMQFGGNHLVSLYICTFFELPDTLKRHKT</sequence>
<accession>A0A3P7L8D8</accession>
<dbReference type="OrthoDB" id="6273073at2759"/>
<keyword evidence="3" id="KW-1185">Reference proteome</keyword>
<feature type="transmembrane region" description="Helical" evidence="1">
    <location>
        <begin position="21"/>
        <end position="42"/>
    </location>
</feature>
<organism evidence="2 3">
    <name type="scientific">Dibothriocephalus latus</name>
    <name type="common">Fish tapeworm</name>
    <name type="synonym">Diphyllobothrium latum</name>
    <dbReference type="NCBI Taxonomy" id="60516"/>
    <lineage>
        <taxon>Eukaryota</taxon>
        <taxon>Metazoa</taxon>
        <taxon>Spiralia</taxon>
        <taxon>Lophotrochozoa</taxon>
        <taxon>Platyhelminthes</taxon>
        <taxon>Cestoda</taxon>
        <taxon>Eucestoda</taxon>
        <taxon>Diphyllobothriidea</taxon>
        <taxon>Diphyllobothriidae</taxon>
        <taxon>Dibothriocephalus</taxon>
    </lineage>
</organism>
<protein>
    <submittedName>
        <fullName evidence="2">Uncharacterized protein</fullName>
    </submittedName>
</protein>
<dbReference type="Proteomes" id="UP000281553">
    <property type="component" value="Unassembled WGS sequence"/>
</dbReference>
<name>A0A3P7L8D8_DIBLA</name>
<keyword evidence="1" id="KW-0472">Membrane</keyword>
<keyword evidence="1" id="KW-0812">Transmembrane</keyword>
<reference evidence="2 3" key="1">
    <citation type="submission" date="2018-11" db="EMBL/GenBank/DDBJ databases">
        <authorList>
            <consortium name="Pathogen Informatics"/>
        </authorList>
    </citation>
    <scope>NUCLEOTIDE SEQUENCE [LARGE SCALE GENOMIC DNA]</scope>
</reference>
<proteinExistence type="predicted"/>
<evidence type="ECO:0000313" key="3">
    <source>
        <dbReference type="Proteomes" id="UP000281553"/>
    </source>
</evidence>
<evidence type="ECO:0000313" key="2">
    <source>
        <dbReference type="EMBL" id="VDN12824.1"/>
    </source>
</evidence>
<evidence type="ECO:0000256" key="1">
    <source>
        <dbReference type="SAM" id="Phobius"/>
    </source>
</evidence>
<dbReference type="EMBL" id="UYRU01054834">
    <property type="protein sequence ID" value="VDN12824.1"/>
    <property type="molecule type" value="Genomic_DNA"/>
</dbReference>